<dbReference type="SUPFAM" id="SSF47473">
    <property type="entry name" value="EF-hand"/>
    <property type="match status" value="1"/>
</dbReference>
<keyword evidence="1" id="KW-1133">Transmembrane helix</keyword>
<accession>A0AB34JEG2</accession>
<name>A0AB34JEG2_PRYPA</name>
<protein>
    <recommendedName>
        <fullName evidence="2">EF-hand domain-containing protein</fullName>
    </recommendedName>
</protein>
<organism evidence="3 4">
    <name type="scientific">Prymnesium parvum</name>
    <name type="common">Toxic golden alga</name>
    <dbReference type="NCBI Taxonomy" id="97485"/>
    <lineage>
        <taxon>Eukaryota</taxon>
        <taxon>Haptista</taxon>
        <taxon>Haptophyta</taxon>
        <taxon>Prymnesiophyceae</taxon>
        <taxon>Prymnesiales</taxon>
        <taxon>Prymnesiaceae</taxon>
        <taxon>Prymnesium</taxon>
    </lineage>
</organism>
<dbReference type="EMBL" id="JBGBPQ010000009">
    <property type="protein sequence ID" value="KAL1519293.1"/>
    <property type="molecule type" value="Genomic_DNA"/>
</dbReference>
<feature type="transmembrane region" description="Helical" evidence="1">
    <location>
        <begin position="20"/>
        <end position="39"/>
    </location>
</feature>
<dbReference type="InterPro" id="IPR002048">
    <property type="entry name" value="EF_hand_dom"/>
</dbReference>
<proteinExistence type="predicted"/>
<dbReference type="Gene3D" id="1.10.238.10">
    <property type="entry name" value="EF-hand"/>
    <property type="match status" value="1"/>
</dbReference>
<sequence length="194" mass="22230">MPQWGCKAEKCTSDVVTPHLVLSVSAAVLIGMYAFYLRARLRTVEASKEAEREATRVEANVHEQQIAELASALFKDADRRQRGYVTLTDLKKELRGQWDCATGWAAGKHQWPPQRIEFMFKQCDKDEDGRLYPGDLETFFHYLSKSQLHGFDEELNHAWSQMEKLRHKTGSRESMLAPLTELFPDGRQNVSPGM</sequence>
<dbReference type="GO" id="GO:0005509">
    <property type="term" value="F:calcium ion binding"/>
    <property type="evidence" value="ECO:0007669"/>
    <property type="project" value="InterPro"/>
</dbReference>
<feature type="domain" description="EF-hand" evidence="2">
    <location>
        <begin position="111"/>
        <end position="146"/>
    </location>
</feature>
<keyword evidence="1" id="KW-0472">Membrane</keyword>
<dbReference type="InterPro" id="IPR011992">
    <property type="entry name" value="EF-hand-dom_pair"/>
</dbReference>
<evidence type="ECO:0000259" key="2">
    <source>
        <dbReference type="PROSITE" id="PS50222"/>
    </source>
</evidence>
<dbReference type="AlphaFoldDB" id="A0AB34JEG2"/>
<keyword evidence="1" id="KW-0812">Transmembrane</keyword>
<reference evidence="3 4" key="1">
    <citation type="journal article" date="2024" name="Science">
        <title>Giant polyketide synthase enzymes in the biosynthesis of giant marine polyether toxins.</title>
        <authorList>
            <person name="Fallon T.R."/>
            <person name="Shende V.V."/>
            <person name="Wierzbicki I.H."/>
            <person name="Pendleton A.L."/>
            <person name="Watervoot N.F."/>
            <person name="Auber R.P."/>
            <person name="Gonzalez D.J."/>
            <person name="Wisecaver J.H."/>
            <person name="Moore B.S."/>
        </authorList>
    </citation>
    <scope>NUCLEOTIDE SEQUENCE [LARGE SCALE GENOMIC DNA]</scope>
    <source>
        <strain evidence="3 4">12B1</strain>
    </source>
</reference>
<evidence type="ECO:0000313" key="4">
    <source>
        <dbReference type="Proteomes" id="UP001515480"/>
    </source>
</evidence>
<dbReference type="PROSITE" id="PS50222">
    <property type="entry name" value="EF_HAND_2"/>
    <property type="match status" value="1"/>
</dbReference>
<gene>
    <name evidence="3" type="ORF">AB1Y20_022820</name>
</gene>
<keyword evidence="4" id="KW-1185">Reference proteome</keyword>
<comment type="caution">
    <text evidence="3">The sequence shown here is derived from an EMBL/GenBank/DDBJ whole genome shotgun (WGS) entry which is preliminary data.</text>
</comment>
<dbReference type="Proteomes" id="UP001515480">
    <property type="component" value="Unassembled WGS sequence"/>
</dbReference>
<evidence type="ECO:0000313" key="3">
    <source>
        <dbReference type="EMBL" id="KAL1519293.1"/>
    </source>
</evidence>
<evidence type="ECO:0000256" key="1">
    <source>
        <dbReference type="SAM" id="Phobius"/>
    </source>
</evidence>